<gene>
    <name evidence="5" type="ORF">SAMN04487977_102358</name>
</gene>
<dbReference type="Pfam" id="PF01047">
    <property type="entry name" value="MarR"/>
    <property type="match status" value="1"/>
</dbReference>
<dbReference type="Gene3D" id="1.10.10.10">
    <property type="entry name" value="Winged helix-like DNA-binding domain superfamily/Winged helix DNA-binding domain"/>
    <property type="match status" value="1"/>
</dbReference>
<evidence type="ECO:0000256" key="1">
    <source>
        <dbReference type="ARBA" id="ARBA00023015"/>
    </source>
</evidence>
<dbReference type="PANTHER" id="PTHR42756:SF1">
    <property type="entry name" value="TRANSCRIPTIONAL REPRESSOR OF EMRAB OPERON"/>
    <property type="match status" value="1"/>
</dbReference>
<protein>
    <submittedName>
        <fullName evidence="5">DNA-binding transcriptional regulator, MarR family</fullName>
    </submittedName>
</protein>
<accession>A0A1H9CY54</accession>
<dbReference type="SUPFAM" id="SSF46785">
    <property type="entry name" value="Winged helix' DNA-binding domain"/>
    <property type="match status" value="1"/>
</dbReference>
<evidence type="ECO:0000256" key="3">
    <source>
        <dbReference type="ARBA" id="ARBA00023163"/>
    </source>
</evidence>
<feature type="domain" description="HTH marR-type" evidence="4">
    <location>
        <begin position="1"/>
        <end position="139"/>
    </location>
</feature>
<dbReference type="EMBL" id="FOFU01000002">
    <property type="protein sequence ID" value="SEQ06186.1"/>
    <property type="molecule type" value="Genomic_DNA"/>
</dbReference>
<keyword evidence="2 5" id="KW-0238">DNA-binding</keyword>
<dbReference type="InterPro" id="IPR036388">
    <property type="entry name" value="WH-like_DNA-bd_sf"/>
</dbReference>
<evidence type="ECO:0000313" key="5">
    <source>
        <dbReference type="EMBL" id="SEQ06186.1"/>
    </source>
</evidence>
<dbReference type="InterPro" id="IPR036390">
    <property type="entry name" value="WH_DNA-bd_sf"/>
</dbReference>
<keyword evidence="6" id="KW-1185">Reference proteome</keyword>
<dbReference type="AlphaFoldDB" id="A0A1H9CY54"/>
<dbReference type="RefSeq" id="WP_074641499.1">
    <property type="nucleotide sequence ID" value="NZ_FOFU01000002.1"/>
</dbReference>
<keyword evidence="3" id="KW-0804">Transcription</keyword>
<dbReference type="PROSITE" id="PS50995">
    <property type="entry name" value="HTH_MARR_2"/>
    <property type="match status" value="1"/>
</dbReference>
<dbReference type="GO" id="GO:0003677">
    <property type="term" value="F:DNA binding"/>
    <property type="evidence" value="ECO:0007669"/>
    <property type="project" value="UniProtKB-KW"/>
</dbReference>
<proteinExistence type="predicted"/>
<dbReference type="GO" id="GO:0003700">
    <property type="term" value="F:DNA-binding transcription factor activity"/>
    <property type="evidence" value="ECO:0007669"/>
    <property type="project" value="InterPro"/>
</dbReference>
<name>A0A1H9CY54_9SPIR</name>
<dbReference type="OrthoDB" id="9808725at2"/>
<evidence type="ECO:0000313" key="6">
    <source>
        <dbReference type="Proteomes" id="UP000182360"/>
    </source>
</evidence>
<reference evidence="5 6" key="1">
    <citation type="submission" date="2016-10" db="EMBL/GenBank/DDBJ databases">
        <authorList>
            <person name="de Groot N.N."/>
        </authorList>
    </citation>
    <scope>NUCLEOTIDE SEQUENCE [LARGE SCALE GENOMIC DNA]</scope>
    <source>
        <strain evidence="5 6">B25</strain>
    </source>
</reference>
<dbReference type="PANTHER" id="PTHR42756">
    <property type="entry name" value="TRANSCRIPTIONAL REGULATOR, MARR"/>
    <property type="match status" value="1"/>
</dbReference>
<dbReference type="SMART" id="SM00347">
    <property type="entry name" value="HTH_MARR"/>
    <property type="match status" value="1"/>
</dbReference>
<dbReference type="Proteomes" id="UP000182360">
    <property type="component" value="Unassembled WGS sequence"/>
</dbReference>
<dbReference type="PRINTS" id="PR00598">
    <property type="entry name" value="HTHMARR"/>
</dbReference>
<evidence type="ECO:0000256" key="2">
    <source>
        <dbReference type="ARBA" id="ARBA00023125"/>
    </source>
</evidence>
<keyword evidence="1" id="KW-0805">Transcription regulation</keyword>
<organism evidence="5 6">
    <name type="scientific">Treponema bryantii</name>
    <dbReference type="NCBI Taxonomy" id="163"/>
    <lineage>
        <taxon>Bacteria</taxon>
        <taxon>Pseudomonadati</taxon>
        <taxon>Spirochaetota</taxon>
        <taxon>Spirochaetia</taxon>
        <taxon>Spirochaetales</taxon>
        <taxon>Treponemataceae</taxon>
        <taxon>Treponema</taxon>
    </lineage>
</organism>
<evidence type="ECO:0000259" key="4">
    <source>
        <dbReference type="PROSITE" id="PS50995"/>
    </source>
</evidence>
<dbReference type="InterPro" id="IPR000835">
    <property type="entry name" value="HTH_MarR-typ"/>
</dbReference>
<sequence>MVKKTRGGTLLSQVHQVCGRVWNKILRENDMADLEGARGRIIFALWGKDGVPIKTLCEKTSLDKSTLTGIIDRLERDGYVERKSSETDKRSTLISLTGKEQEFAKIIQKVSTQMNKIFYKGFSDDEIIQFEEMLARILENCKEAE</sequence>